<dbReference type="VEuPathDB" id="CryptoDB:Cvel_22863"/>
<evidence type="ECO:0000313" key="2">
    <source>
        <dbReference type="EMBL" id="CEM32412.1"/>
    </source>
</evidence>
<name>A0A0G4GQB7_9ALVE</name>
<feature type="compositionally biased region" description="Basic and acidic residues" evidence="1">
    <location>
        <begin position="284"/>
        <end position="304"/>
    </location>
</feature>
<dbReference type="EMBL" id="CDMZ01001430">
    <property type="protein sequence ID" value="CEM32412.1"/>
    <property type="molecule type" value="Genomic_DNA"/>
</dbReference>
<dbReference type="AlphaFoldDB" id="A0A0G4GQB7"/>
<feature type="region of interest" description="Disordered" evidence="1">
    <location>
        <begin position="284"/>
        <end position="334"/>
    </location>
</feature>
<organism evidence="2">
    <name type="scientific">Chromera velia CCMP2878</name>
    <dbReference type="NCBI Taxonomy" id="1169474"/>
    <lineage>
        <taxon>Eukaryota</taxon>
        <taxon>Sar</taxon>
        <taxon>Alveolata</taxon>
        <taxon>Colpodellida</taxon>
        <taxon>Chromeraceae</taxon>
        <taxon>Chromera</taxon>
    </lineage>
</organism>
<gene>
    <name evidence="2" type="ORF">Cvel_22863</name>
</gene>
<sequence length="381" mass="42087">MSADPALLMEDVSVEENTAAVAAGAAPETGTKKSRGSRKLSEEKKFFDTVFSIGVRVDSEGQLDKVDFMVLASAFAMHKRRVEWLLNKLVPDSSSSDIPTEGDGRFKFWFGVGEKMYNDLVKDKVASAAAEKAANSSDKKRQNVLAPDIVWRLCATEFFGSPDNGSEDFDKNRNLLFGLNHCVNLLNGAVQQKEGGRPSVKGLRVRAYPEFWSNPEELDVFDYSVMDIDVLQPLHTYWGLDNSDVSADVSDDALEHFKKYMFAAALDRYNLFLGFRDAKDSHLMTDKQERKSLKQGEREKETGHRAKKRRTDGSAAAALSSDVEHPLLSPGGSQVTTATAIKSPLLPVLEFIQKNEEMPEVQALLAKYAIWSLGQGGTAPP</sequence>
<protein>
    <submittedName>
        <fullName evidence="2">Uncharacterized protein</fullName>
    </submittedName>
</protein>
<accession>A0A0G4GQB7</accession>
<reference evidence="2" key="1">
    <citation type="submission" date="2014-11" db="EMBL/GenBank/DDBJ databases">
        <authorList>
            <person name="Otto D Thomas"/>
            <person name="Naeem Raeece"/>
        </authorList>
    </citation>
    <scope>NUCLEOTIDE SEQUENCE</scope>
</reference>
<proteinExistence type="predicted"/>
<evidence type="ECO:0000256" key="1">
    <source>
        <dbReference type="SAM" id="MobiDB-lite"/>
    </source>
</evidence>